<dbReference type="Gene3D" id="1.25.40.10">
    <property type="entry name" value="Tetratricopeptide repeat domain"/>
    <property type="match status" value="1"/>
</dbReference>
<gene>
    <name evidence="2" type="ORF">ENO10_01475</name>
</gene>
<comment type="caution">
    <text evidence="2">The sequence shown here is derived from an EMBL/GenBank/DDBJ whole genome shotgun (WGS) entry which is preliminary data.</text>
</comment>
<dbReference type="Proteomes" id="UP000885753">
    <property type="component" value="Unassembled WGS sequence"/>
</dbReference>
<name>A0A7C2QYA8_9FLAO</name>
<dbReference type="InterPro" id="IPR011990">
    <property type="entry name" value="TPR-like_helical_dom_sf"/>
</dbReference>
<dbReference type="SUPFAM" id="SSF48452">
    <property type="entry name" value="TPR-like"/>
    <property type="match status" value="1"/>
</dbReference>
<organism evidence="2">
    <name type="scientific">Salinimicrobium catena</name>
    <dbReference type="NCBI Taxonomy" id="390640"/>
    <lineage>
        <taxon>Bacteria</taxon>
        <taxon>Pseudomonadati</taxon>
        <taxon>Bacteroidota</taxon>
        <taxon>Flavobacteriia</taxon>
        <taxon>Flavobacteriales</taxon>
        <taxon>Flavobacteriaceae</taxon>
        <taxon>Salinimicrobium</taxon>
    </lineage>
</organism>
<dbReference type="SMART" id="SM00028">
    <property type="entry name" value="TPR"/>
    <property type="match status" value="3"/>
</dbReference>
<evidence type="ECO:0000256" key="1">
    <source>
        <dbReference type="SAM" id="SignalP"/>
    </source>
</evidence>
<accession>A0A7C2QYA8</accession>
<sequence>MKRRIFTFLLLYLWAGLNLAQISVPCANTSVGAGLTWVHSNQTSTENVKGFYKLGTKSFVAANTYAGKAARYNPQYKVAPALYNADEPQSIQIKQTRPSRDLSSDQVTALSRAYQDKALWFKEMPHFNRDSTVFYFDKAALLLQNNRPLQYERLANLYRDITDRANRSHNFNVVDSLAPIGWAYYEKIPERKKDKVLGYDLLINWALIKIIRGEPKQGLELFVKALNMLEEDNRPEIQLKILKDKGRFLSQYGLPEEQEKSFQFLRESMIGYQNSDYPDKNEALVVAYKLLSYHYAESDPDSSDYYVNKMGQLLPQITNPFHHTWYFYSMGNNLIRREKYDEAKAYLTKTIQLLEDYNLTTIDTYQFAHSRIGDIFKAEGRYDEAIAYYEKARNSSIAINTKANTAYFIKKLYSVYE</sequence>
<dbReference type="Pfam" id="PF13181">
    <property type="entry name" value="TPR_8"/>
    <property type="match status" value="1"/>
</dbReference>
<keyword evidence="1" id="KW-0732">Signal</keyword>
<evidence type="ECO:0000313" key="2">
    <source>
        <dbReference type="EMBL" id="HER39870.1"/>
    </source>
</evidence>
<dbReference type="EMBL" id="DSEE01000110">
    <property type="protein sequence ID" value="HER39870.1"/>
    <property type="molecule type" value="Genomic_DNA"/>
</dbReference>
<dbReference type="AlphaFoldDB" id="A0A7C2QYA8"/>
<dbReference type="InterPro" id="IPR019734">
    <property type="entry name" value="TPR_rpt"/>
</dbReference>
<protein>
    <submittedName>
        <fullName evidence="2">Tetratricopeptide repeat protein</fullName>
    </submittedName>
</protein>
<feature type="chain" id="PRO_5028452629" evidence="1">
    <location>
        <begin position="21"/>
        <end position="417"/>
    </location>
</feature>
<feature type="non-terminal residue" evidence="2">
    <location>
        <position position="417"/>
    </location>
</feature>
<reference evidence="2" key="1">
    <citation type="journal article" date="2020" name="mSystems">
        <title>Genome- and Community-Level Interaction Insights into Carbon Utilization and Element Cycling Functions of Hydrothermarchaeota in Hydrothermal Sediment.</title>
        <authorList>
            <person name="Zhou Z."/>
            <person name="Liu Y."/>
            <person name="Xu W."/>
            <person name="Pan J."/>
            <person name="Luo Z.H."/>
            <person name="Li M."/>
        </authorList>
    </citation>
    <scope>NUCLEOTIDE SEQUENCE [LARGE SCALE GENOMIC DNA]</scope>
    <source>
        <strain evidence="2">SpSt-1235</strain>
    </source>
</reference>
<feature type="signal peptide" evidence="1">
    <location>
        <begin position="1"/>
        <end position="20"/>
    </location>
</feature>
<proteinExistence type="predicted"/>